<gene>
    <name evidence="8" type="primary">tbl3</name>
</gene>
<evidence type="ECO:0000259" key="7">
    <source>
        <dbReference type="Pfam" id="PF08625"/>
    </source>
</evidence>
<dbReference type="FunFam" id="2.130.10.10:FF:002453">
    <property type="entry name" value="Transducin beta like 3"/>
    <property type="match status" value="1"/>
</dbReference>
<dbReference type="STRING" id="7868.ENSCMIP00000041856"/>
<dbReference type="SUPFAM" id="SSF50998">
    <property type="entry name" value="Quinoprotein alcohol dehydrogenase-like"/>
    <property type="match status" value="1"/>
</dbReference>
<dbReference type="SMART" id="SM00320">
    <property type="entry name" value="WD40"/>
    <property type="match status" value="13"/>
</dbReference>
<evidence type="ECO:0000256" key="1">
    <source>
        <dbReference type="ARBA" id="ARBA00004604"/>
    </source>
</evidence>
<evidence type="ECO:0000256" key="2">
    <source>
        <dbReference type="ARBA" id="ARBA00022574"/>
    </source>
</evidence>
<dbReference type="Gene3D" id="2.130.10.10">
    <property type="entry name" value="YVTN repeat-like/Quinoprotein amine dehydrogenase"/>
    <property type="match status" value="4"/>
</dbReference>
<dbReference type="InterPro" id="IPR013934">
    <property type="entry name" value="Utp13_C"/>
</dbReference>
<dbReference type="GeneTree" id="ENSGT00940000157651"/>
<evidence type="ECO:0000256" key="5">
    <source>
        <dbReference type="PROSITE-ProRule" id="PRU00221"/>
    </source>
</evidence>
<feature type="compositionally biased region" description="Basic and acidic residues" evidence="6">
    <location>
        <begin position="1031"/>
        <end position="1044"/>
    </location>
</feature>
<evidence type="ECO:0000313" key="9">
    <source>
        <dbReference type="Proteomes" id="UP000314986"/>
    </source>
</evidence>
<dbReference type="PANTHER" id="PTHR19854:SF15">
    <property type="entry name" value="TRANSDUCIN BETA-LIKE PROTEIN 3"/>
    <property type="match status" value="1"/>
</dbReference>
<reference evidence="9" key="2">
    <citation type="journal article" date="2007" name="PLoS Biol.">
        <title>Survey sequencing and comparative analysis of the elephant shark (Callorhinchus milii) genome.</title>
        <authorList>
            <person name="Venkatesh B."/>
            <person name="Kirkness E.F."/>
            <person name="Loh Y.H."/>
            <person name="Halpern A.L."/>
            <person name="Lee A.P."/>
            <person name="Johnson J."/>
            <person name="Dandona N."/>
            <person name="Viswanathan L.D."/>
            <person name="Tay A."/>
            <person name="Venter J.C."/>
            <person name="Strausberg R.L."/>
            <person name="Brenner S."/>
        </authorList>
    </citation>
    <scope>NUCLEOTIDE SEQUENCE [LARGE SCALE GENOMIC DNA]</scope>
</reference>
<protein>
    <submittedName>
        <fullName evidence="8">Transducin beta like 3</fullName>
    </submittedName>
</protein>
<dbReference type="PANTHER" id="PTHR19854">
    <property type="entry name" value="TRANSDUCIN BETA-LIKE 3"/>
    <property type="match status" value="1"/>
</dbReference>
<keyword evidence="9" id="KW-1185">Reference proteome</keyword>
<dbReference type="CDD" id="cd00200">
    <property type="entry name" value="WD40"/>
    <property type="match status" value="2"/>
</dbReference>
<keyword evidence="4" id="KW-0539">Nucleus</keyword>
<proteinExistence type="predicted"/>
<dbReference type="InterPro" id="IPR019775">
    <property type="entry name" value="WD40_repeat_CS"/>
</dbReference>
<feature type="region of interest" description="Disordered" evidence="6">
    <location>
        <begin position="111"/>
        <end position="143"/>
    </location>
</feature>
<sequence>MAEDSSFPHPATTNTEASPGAQRSFGTTTAGSANAQGLAWIPIGDFQVLNDSVIGYKSSEGSLEERIPLIVDTVAMGTGPEASVTYSESAGSCREKRAARPRRPVRACVCEREREREEPSPAPRALQLQPQASRPLEPGQARAASMASSAMQFKSNYAVSGKIEPFYKGGKVQINKDGKYMFCSFGTKINVLDLGTGKITQSIEQEDQEDITCFSISPDDEMLVTGSRALLLKQWNWRENVCTRTWKAIHSAPMASMTFDSTSTLLATGGCDSTIKIWDVIKQYCTHNLKGSSGVVNLVEFHPDMSRLQLFSSSMDCKIRLWNLSTSKCITVLDAHYSAVTSLAFTSDGNTMISSGRDKICTVWDLTTYKSQKTVPVYETVEAVVLLPADGDFSALGVKGKDHHFITAGNKGILRVWEARSGRCVYSQSRAGRPKKKSDEDTDTRALTQCVLVPATNHVATVTAEHNILFHDLHTLTLHQQFVGYNDEVLDVKFLGAADTHIVVATNSPQLKVFELATLNCQILYGHTDTVLALDVFHKGTMFASCSKDKTIRVWRMSKGTGAVICMAQGQGHANGVGIISCSRLKARFVVSGSQDCTIKLWNLPDTVSAKGGEQIAEPQVLHAHLTEKAHDKDVNSIVVSPNNKLIATGSQDRMAKLFSASDLALLGVFRGHKRGIWAVQFSPMDQVLATSSADGTIRLWGLKDFGCLKTFEGHDASVLKIIFVSHGTQLLSSGSDGLLKLWTIKTNECVKTLDAHEGKVWGLHSNKGDDLVVTGSADSSIIFWKDVTETELAEAQAIQEEQILKQQELSNMLHENNYLKALGLAISLDQPHTVLRVIRAILGESNDGERLEATILKLRPDQKEAVLKFTTVWNTNSRNCHEAQTVIQILLKHETPEQLLQFGGIKAAVEGLLPYTDRHFQRISRLLQTSMFLDYMWENMRLAGKFSGPDPQDEAMEVEVSGKSLAASDRARDEAPHTVLPRDDLLGNQEADSATDPQESEDSDRDVSAANKGKQEGRLASGSRRAQRGHFKENLEPPTRNDKESEEEGILGGSTGNVVAASKVITRRVSARLKNQKLRS</sequence>
<evidence type="ECO:0000313" key="8">
    <source>
        <dbReference type="Ensembl" id="ENSCMIP00000041856.1"/>
    </source>
</evidence>
<reference evidence="9" key="3">
    <citation type="journal article" date="2014" name="Nature">
        <title>Elephant shark genome provides unique insights into gnathostome evolution.</title>
        <authorList>
            <consortium name="International Elephant Shark Genome Sequencing Consortium"/>
            <person name="Venkatesh B."/>
            <person name="Lee A.P."/>
            <person name="Ravi V."/>
            <person name="Maurya A.K."/>
            <person name="Lian M.M."/>
            <person name="Swann J.B."/>
            <person name="Ohta Y."/>
            <person name="Flajnik M.F."/>
            <person name="Sutoh Y."/>
            <person name="Kasahara M."/>
            <person name="Hoon S."/>
            <person name="Gangu V."/>
            <person name="Roy S.W."/>
            <person name="Irimia M."/>
            <person name="Korzh V."/>
            <person name="Kondrychyn I."/>
            <person name="Lim Z.W."/>
            <person name="Tay B.H."/>
            <person name="Tohari S."/>
            <person name="Kong K.W."/>
            <person name="Ho S."/>
            <person name="Lorente-Galdos B."/>
            <person name="Quilez J."/>
            <person name="Marques-Bonet T."/>
            <person name="Raney B.J."/>
            <person name="Ingham P.W."/>
            <person name="Tay A."/>
            <person name="Hillier L.W."/>
            <person name="Minx P."/>
            <person name="Boehm T."/>
            <person name="Wilson R.K."/>
            <person name="Brenner S."/>
            <person name="Warren W.C."/>
        </authorList>
    </citation>
    <scope>NUCLEOTIDE SEQUENCE [LARGE SCALE GENOMIC DNA]</scope>
</reference>
<feature type="repeat" description="WD" evidence="5">
    <location>
        <begin position="754"/>
        <end position="786"/>
    </location>
</feature>
<feature type="repeat" description="WD" evidence="5">
    <location>
        <begin position="333"/>
        <end position="374"/>
    </location>
</feature>
<dbReference type="FunFam" id="2.130.10.10:FF:000230">
    <property type="entry name" value="Transducin beta-like protein 3"/>
    <property type="match status" value="1"/>
</dbReference>
<dbReference type="GO" id="GO:0000472">
    <property type="term" value="P:endonucleolytic cleavage to generate mature 5'-end of SSU-rRNA from (SSU-rRNA, 5.8S rRNA, LSU-rRNA)"/>
    <property type="evidence" value="ECO:0007669"/>
    <property type="project" value="TreeGrafter"/>
</dbReference>
<dbReference type="SUPFAM" id="SSF50978">
    <property type="entry name" value="WD40 repeat-like"/>
    <property type="match status" value="1"/>
</dbReference>
<accession>A0A4W3JRK1</accession>
<dbReference type="Proteomes" id="UP000314986">
    <property type="component" value="Unassembled WGS sequence"/>
</dbReference>
<feature type="region of interest" description="Disordered" evidence="6">
    <location>
        <begin position="949"/>
        <end position="1059"/>
    </location>
</feature>
<dbReference type="GO" id="GO:0032040">
    <property type="term" value="C:small-subunit processome"/>
    <property type="evidence" value="ECO:0007669"/>
    <property type="project" value="InterPro"/>
</dbReference>
<keyword evidence="2 5" id="KW-0853">WD repeat</keyword>
<dbReference type="InterPro" id="IPR011047">
    <property type="entry name" value="Quinoprotein_ADH-like_sf"/>
</dbReference>
<evidence type="ECO:0000256" key="4">
    <source>
        <dbReference type="ARBA" id="ARBA00023242"/>
    </source>
</evidence>
<reference evidence="8" key="5">
    <citation type="submission" date="2025-09" db="UniProtKB">
        <authorList>
            <consortium name="Ensembl"/>
        </authorList>
    </citation>
    <scope>IDENTIFICATION</scope>
</reference>
<organism evidence="8 9">
    <name type="scientific">Callorhinchus milii</name>
    <name type="common">Ghost shark</name>
    <dbReference type="NCBI Taxonomy" id="7868"/>
    <lineage>
        <taxon>Eukaryota</taxon>
        <taxon>Metazoa</taxon>
        <taxon>Chordata</taxon>
        <taxon>Craniata</taxon>
        <taxon>Vertebrata</taxon>
        <taxon>Chondrichthyes</taxon>
        <taxon>Holocephali</taxon>
        <taxon>Chimaeriformes</taxon>
        <taxon>Callorhinchidae</taxon>
        <taxon>Callorhinchus</taxon>
    </lineage>
</organism>
<feature type="region of interest" description="Disordered" evidence="6">
    <location>
        <begin position="1"/>
        <end position="29"/>
    </location>
</feature>
<name>A0A4W3JRK1_CALMI</name>
<evidence type="ECO:0000256" key="6">
    <source>
        <dbReference type="SAM" id="MobiDB-lite"/>
    </source>
</evidence>
<dbReference type="Pfam" id="PF00400">
    <property type="entry name" value="WD40"/>
    <property type="match status" value="10"/>
</dbReference>
<dbReference type="GO" id="GO:0000480">
    <property type="term" value="P:endonucleolytic cleavage in 5'-ETS of tricistronic rRNA transcript (SSU-rRNA, 5.8S rRNA, LSU-rRNA)"/>
    <property type="evidence" value="ECO:0007669"/>
    <property type="project" value="TreeGrafter"/>
</dbReference>
<dbReference type="GO" id="GO:0030686">
    <property type="term" value="C:90S preribosome"/>
    <property type="evidence" value="ECO:0007669"/>
    <property type="project" value="TreeGrafter"/>
</dbReference>
<feature type="domain" description="U3 small nucleolar RNA-associated protein 13 C-terminal" evidence="7">
    <location>
        <begin position="807"/>
        <end position="941"/>
    </location>
</feature>
<dbReference type="PROSITE" id="PS50294">
    <property type="entry name" value="WD_REPEATS_REGION"/>
    <property type="match status" value="6"/>
</dbReference>
<reference evidence="8" key="4">
    <citation type="submission" date="2025-08" db="UniProtKB">
        <authorList>
            <consortium name="Ensembl"/>
        </authorList>
    </citation>
    <scope>IDENTIFICATION</scope>
</reference>
<dbReference type="PRINTS" id="PR00320">
    <property type="entry name" value="GPROTEINBRPT"/>
</dbReference>
<feature type="repeat" description="WD" evidence="5">
    <location>
        <begin position="570"/>
        <end position="604"/>
    </location>
</feature>
<dbReference type="InterPro" id="IPR015943">
    <property type="entry name" value="WD40/YVTN_repeat-like_dom_sf"/>
</dbReference>
<dbReference type="Pfam" id="PF08625">
    <property type="entry name" value="Utp13"/>
    <property type="match status" value="1"/>
</dbReference>
<keyword evidence="3" id="KW-0677">Repeat</keyword>
<dbReference type="PROSITE" id="PS50082">
    <property type="entry name" value="WD_REPEATS_2"/>
    <property type="match status" value="9"/>
</dbReference>
<comment type="subcellular location">
    <subcellularLocation>
        <location evidence="1">Nucleus</location>
        <location evidence="1">Nucleolus</location>
    </subcellularLocation>
</comment>
<reference evidence="9" key="1">
    <citation type="journal article" date="2006" name="Science">
        <title>Ancient noncoding elements conserved in the human genome.</title>
        <authorList>
            <person name="Venkatesh B."/>
            <person name="Kirkness E.F."/>
            <person name="Loh Y.H."/>
            <person name="Halpern A.L."/>
            <person name="Lee A.P."/>
            <person name="Johnson J."/>
            <person name="Dandona N."/>
            <person name="Viswanathan L.D."/>
            <person name="Tay A."/>
            <person name="Venter J.C."/>
            <person name="Strausberg R.L."/>
            <person name="Brenner S."/>
        </authorList>
    </citation>
    <scope>NUCLEOTIDE SEQUENCE [LARGE SCALE GENOMIC DNA]</scope>
</reference>
<feature type="repeat" description="WD" evidence="5">
    <location>
        <begin position="670"/>
        <end position="711"/>
    </location>
</feature>
<dbReference type="InterPro" id="IPR001680">
    <property type="entry name" value="WD40_rpt"/>
</dbReference>
<feature type="repeat" description="WD" evidence="5">
    <location>
        <begin position="712"/>
        <end position="753"/>
    </location>
</feature>
<evidence type="ECO:0000256" key="3">
    <source>
        <dbReference type="ARBA" id="ARBA00022737"/>
    </source>
</evidence>
<feature type="repeat" description="WD" evidence="5">
    <location>
        <begin position="524"/>
        <end position="565"/>
    </location>
</feature>
<feature type="repeat" description="WD" evidence="5">
    <location>
        <begin position="247"/>
        <end position="280"/>
    </location>
</feature>
<feature type="repeat" description="WD" evidence="5">
    <location>
        <begin position="289"/>
        <end position="332"/>
    </location>
</feature>
<feature type="repeat" description="WD" evidence="5">
    <location>
        <begin position="628"/>
        <end position="660"/>
    </location>
</feature>
<dbReference type="AlphaFoldDB" id="A0A4W3JRK1"/>
<dbReference type="GO" id="GO:0034511">
    <property type="term" value="F:U3 snoRNA binding"/>
    <property type="evidence" value="ECO:0007669"/>
    <property type="project" value="TreeGrafter"/>
</dbReference>
<dbReference type="PROSITE" id="PS00678">
    <property type="entry name" value="WD_REPEATS_1"/>
    <property type="match status" value="4"/>
</dbReference>
<feature type="compositionally biased region" description="Basic and acidic residues" evidence="6">
    <location>
        <begin position="970"/>
        <end position="986"/>
    </location>
</feature>
<dbReference type="InterPro" id="IPR036322">
    <property type="entry name" value="WD40_repeat_dom_sf"/>
</dbReference>
<dbReference type="InParanoid" id="A0A4W3JRK1"/>
<dbReference type="Ensembl" id="ENSCMIT00000042454.1">
    <property type="protein sequence ID" value="ENSCMIP00000041856.1"/>
    <property type="gene ID" value="ENSCMIG00000017424.1"/>
</dbReference>
<dbReference type="InterPro" id="IPR020472">
    <property type="entry name" value="WD40_PAC1"/>
</dbReference>